<dbReference type="InterPro" id="IPR008927">
    <property type="entry name" value="6-PGluconate_DH-like_C_sf"/>
</dbReference>
<dbReference type="AlphaFoldDB" id="A0A6J7ZYK0"/>
<name>A0A6J7ZYK0_MYTCO</name>
<evidence type="ECO:0000256" key="1">
    <source>
        <dbReference type="ARBA" id="ARBA00023002"/>
    </source>
</evidence>
<dbReference type="GO" id="GO:0006574">
    <property type="term" value="P:L-valine catabolic process"/>
    <property type="evidence" value="ECO:0007669"/>
    <property type="project" value="TreeGrafter"/>
</dbReference>
<protein>
    <submittedName>
        <fullName evidence="4">HIBADH</fullName>
        <ecNumber evidence="4">1.1.1.31</ecNumber>
    </submittedName>
</protein>
<evidence type="ECO:0000259" key="3">
    <source>
        <dbReference type="Pfam" id="PF14833"/>
    </source>
</evidence>
<sequence length="172" mass="19048">MLLGISMIGTSEAMNLGKKLGLEPKLLAKILNTSSGRCWSSEVYNPCPGVLDGVPSSNNYQGGFGTALMTKVNELNKRKAEVEDVDRSEHSKFETSLKKIKHQIILLKNEVDNRTENLETELFKKWEGLHLCTEKEGKDVSLLIGSLESKKSEVEDIIPTNDAKRIFVNGLG</sequence>
<dbReference type="PANTHER" id="PTHR22981">
    <property type="entry name" value="3-HYDROXYISOBUTYRATE DEHYDROGENASE-RELATED"/>
    <property type="match status" value="1"/>
</dbReference>
<evidence type="ECO:0000313" key="4">
    <source>
        <dbReference type="EMBL" id="CAC5357971.1"/>
    </source>
</evidence>
<dbReference type="InterPro" id="IPR013328">
    <property type="entry name" value="6PGD_dom2"/>
</dbReference>
<gene>
    <name evidence="4" type="ORF">MCOR_1419</name>
</gene>
<proteinExistence type="predicted"/>
<dbReference type="GO" id="GO:0005739">
    <property type="term" value="C:mitochondrion"/>
    <property type="evidence" value="ECO:0007669"/>
    <property type="project" value="TreeGrafter"/>
</dbReference>
<keyword evidence="2" id="KW-0520">NAD</keyword>
<accession>A0A6J7ZYK0</accession>
<evidence type="ECO:0000256" key="2">
    <source>
        <dbReference type="ARBA" id="ARBA00023027"/>
    </source>
</evidence>
<reference evidence="4 5" key="1">
    <citation type="submission" date="2020-06" db="EMBL/GenBank/DDBJ databases">
        <authorList>
            <person name="Li R."/>
            <person name="Bekaert M."/>
        </authorList>
    </citation>
    <scope>NUCLEOTIDE SEQUENCE [LARGE SCALE GENOMIC DNA]</scope>
    <source>
        <strain evidence="5">wild</strain>
    </source>
</reference>
<dbReference type="Gene3D" id="1.10.1040.10">
    <property type="entry name" value="N-(1-d-carboxylethyl)-l-norvaline Dehydrogenase, domain 2"/>
    <property type="match status" value="1"/>
</dbReference>
<keyword evidence="5" id="KW-1185">Reference proteome</keyword>
<dbReference type="Pfam" id="PF14833">
    <property type="entry name" value="NAD_binding_11"/>
    <property type="match status" value="1"/>
</dbReference>
<evidence type="ECO:0000313" key="5">
    <source>
        <dbReference type="Proteomes" id="UP000507470"/>
    </source>
</evidence>
<dbReference type="EMBL" id="CACVKT020000275">
    <property type="protein sequence ID" value="CAC5357971.1"/>
    <property type="molecule type" value="Genomic_DNA"/>
</dbReference>
<dbReference type="GO" id="GO:0051287">
    <property type="term" value="F:NAD binding"/>
    <property type="evidence" value="ECO:0007669"/>
    <property type="project" value="InterPro"/>
</dbReference>
<dbReference type="GO" id="GO:0008442">
    <property type="term" value="F:3-hydroxyisobutyrate dehydrogenase activity"/>
    <property type="evidence" value="ECO:0007669"/>
    <property type="project" value="UniProtKB-EC"/>
</dbReference>
<organism evidence="4 5">
    <name type="scientific">Mytilus coruscus</name>
    <name type="common">Sea mussel</name>
    <dbReference type="NCBI Taxonomy" id="42192"/>
    <lineage>
        <taxon>Eukaryota</taxon>
        <taxon>Metazoa</taxon>
        <taxon>Spiralia</taxon>
        <taxon>Lophotrochozoa</taxon>
        <taxon>Mollusca</taxon>
        <taxon>Bivalvia</taxon>
        <taxon>Autobranchia</taxon>
        <taxon>Pteriomorphia</taxon>
        <taxon>Mytilida</taxon>
        <taxon>Mytiloidea</taxon>
        <taxon>Mytilidae</taxon>
        <taxon>Mytilinae</taxon>
        <taxon>Mytilus</taxon>
    </lineage>
</organism>
<dbReference type="OrthoDB" id="435038at2759"/>
<dbReference type="SUPFAM" id="SSF48179">
    <property type="entry name" value="6-phosphogluconate dehydrogenase C-terminal domain-like"/>
    <property type="match status" value="1"/>
</dbReference>
<dbReference type="Proteomes" id="UP000507470">
    <property type="component" value="Unassembled WGS sequence"/>
</dbReference>
<keyword evidence="1 4" id="KW-0560">Oxidoreductase</keyword>
<dbReference type="EC" id="1.1.1.31" evidence="4"/>
<dbReference type="InterPro" id="IPR029154">
    <property type="entry name" value="HIBADH-like_NADP-bd"/>
</dbReference>
<feature type="domain" description="3-hydroxyisobutyrate dehydrogenase-like NAD-binding" evidence="3">
    <location>
        <begin position="1"/>
        <end position="71"/>
    </location>
</feature>
<dbReference type="PANTHER" id="PTHR22981:SF7">
    <property type="entry name" value="3-HYDROXYISOBUTYRATE DEHYDROGENASE, MITOCHONDRIAL"/>
    <property type="match status" value="1"/>
</dbReference>